<feature type="signal peptide" evidence="1">
    <location>
        <begin position="1"/>
        <end position="22"/>
    </location>
</feature>
<dbReference type="InterPro" id="IPR013096">
    <property type="entry name" value="Cupin_2"/>
</dbReference>
<dbReference type="EMBL" id="CADIJM010000007">
    <property type="protein sequence ID" value="CAB3717343.1"/>
    <property type="molecule type" value="Genomic_DNA"/>
</dbReference>
<dbReference type="RefSeq" id="WP_175124367.1">
    <property type="nucleotide sequence ID" value="NZ_CADIJM010000007.1"/>
</dbReference>
<evidence type="ECO:0000256" key="1">
    <source>
        <dbReference type="SAM" id="SignalP"/>
    </source>
</evidence>
<dbReference type="PANTHER" id="PTHR43698">
    <property type="entry name" value="RIBD C-TERMINAL DOMAIN CONTAINING PROTEIN"/>
    <property type="match status" value="1"/>
</dbReference>
<proteinExistence type="predicted"/>
<dbReference type="Pfam" id="PF07883">
    <property type="entry name" value="Cupin_2"/>
    <property type="match status" value="1"/>
</dbReference>
<sequence>MQKHVSKIAVCAALVQTAAAQAAEPQPTASPAAQQIARAGAQASIAGPDDYFTGRARIDPVWAADKDVNASGALVTFEPGARSAWHTHPAGQRLVVTSGVGLTQEWGKPVQEIRPGDVIHCPPGVKHWHGAAPGTAMTHLAVTPSVDGKNVNWMEKVSDEQYASR</sequence>
<feature type="domain" description="Cupin type-2" evidence="2">
    <location>
        <begin position="74"/>
        <end position="135"/>
    </location>
</feature>
<reference evidence="3 4" key="1">
    <citation type="submission" date="2020-04" db="EMBL/GenBank/DDBJ databases">
        <authorList>
            <person name="De Canck E."/>
        </authorList>
    </citation>
    <scope>NUCLEOTIDE SEQUENCE [LARGE SCALE GENOMIC DNA]</scope>
    <source>
        <strain evidence="3 4">LMG 26690</strain>
    </source>
</reference>
<dbReference type="SUPFAM" id="SSF51182">
    <property type="entry name" value="RmlC-like cupins"/>
    <property type="match status" value="1"/>
</dbReference>
<evidence type="ECO:0000313" key="3">
    <source>
        <dbReference type="EMBL" id="CAB3717343.1"/>
    </source>
</evidence>
<name>A0A6S7AFP3_9BURK</name>
<accession>A0A6S7AFP3</accession>
<feature type="chain" id="PRO_5028882807" description="Cupin type-2 domain-containing protein" evidence="1">
    <location>
        <begin position="23"/>
        <end position="165"/>
    </location>
</feature>
<dbReference type="InterPro" id="IPR047263">
    <property type="entry name" value="HNL-like_cupin"/>
</dbReference>
<dbReference type="PANTHER" id="PTHR43698:SF1">
    <property type="entry name" value="BLL4564 PROTEIN"/>
    <property type="match status" value="1"/>
</dbReference>
<dbReference type="AlphaFoldDB" id="A0A6S7AFP3"/>
<evidence type="ECO:0000259" key="2">
    <source>
        <dbReference type="Pfam" id="PF07883"/>
    </source>
</evidence>
<evidence type="ECO:0000313" key="4">
    <source>
        <dbReference type="Proteomes" id="UP000494214"/>
    </source>
</evidence>
<dbReference type="CDD" id="cd02233">
    <property type="entry name" value="cupin_HNL-like"/>
    <property type="match status" value="1"/>
</dbReference>
<organism evidence="3 4">
    <name type="scientific">Achromobacter animicus</name>
    <dbReference type="NCBI Taxonomy" id="1389935"/>
    <lineage>
        <taxon>Bacteria</taxon>
        <taxon>Pseudomonadati</taxon>
        <taxon>Pseudomonadota</taxon>
        <taxon>Betaproteobacteria</taxon>
        <taxon>Burkholderiales</taxon>
        <taxon>Alcaligenaceae</taxon>
        <taxon>Achromobacter</taxon>
    </lineage>
</organism>
<protein>
    <recommendedName>
        <fullName evidence="2">Cupin type-2 domain-containing protein</fullName>
    </recommendedName>
</protein>
<gene>
    <name evidence="3" type="ORF">LMG26690_03616</name>
</gene>
<keyword evidence="1" id="KW-0732">Signal</keyword>
<keyword evidence="4" id="KW-1185">Reference proteome</keyword>
<dbReference type="Gene3D" id="2.60.120.10">
    <property type="entry name" value="Jelly Rolls"/>
    <property type="match status" value="1"/>
</dbReference>
<dbReference type="Proteomes" id="UP000494214">
    <property type="component" value="Unassembled WGS sequence"/>
</dbReference>
<dbReference type="InterPro" id="IPR011051">
    <property type="entry name" value="RmlC_Cupin_sf"/>
</dbReference>
<dbReference type="InterPro" id="IPR014710">
    <property type="entry name" value="RmlC-like_jellyroll"/>
</dbReference>